<feature type="domain" description="TniQ" evidence="1">
    <location>
        <begin position="11"/>
        <end position="154"/>
    </location>
</feature>
<reference evidence="2" key="1">
    <citation type="journal article" date="2014" name="Int. J. Syst. Evol. Microbiol.">
        <title>Complete genome sequence of Corynebacterium casei LMG S-19264T (=DSM 44701T), isolated from a smear-ripened cheese.</title>
        <authorList>
            <consortium name="US DOE Joint Genome Institute (JGI-PGF)"/>
            <person name="Walter F."/>
            <person name="Albersmeier A."/>
            <person name="Kalinowski J."/>
            <person name="Ruckert C."/>
        </authorList>
    </citation>
    <scope>NUCLEOTIDE SEQUENCE</scope>
    <source>
        <strain evidence="2">CGMCC 4.7368</strain>
    </source>
</reference>
<evidence type="ECO:0000313" key="2">
    <source>
        <dbReference type="EMBL" id="GGO61913.1"/>
    </source>
</evidence>
<name>A0A918DG12_9ACTN</name>
<reference evidence="2" key="2">
    <citation type="submission" date="2020-09" db="EMBL/GenBank/DDBJ databases">
        <authorList>
            <person name="Sun Q."/>
            <person name="Zhou Y."/>
        </authorList>
    </citation>
    <scope>NUCLEOTIDE SEQUENCE</scope>
    <source>
        <strain evidence="2">CGMCC 4.7368</strain>
    </source>
</reference>
<sequence>MMTVRPRRLALVVAPASGESFASWVDRMALRNGCPAWAIIEALGVDVRASSDVRSLAYGVVTMPETCRAIEAATGVSSEVVRGMHLEVFDGSVLDLAGVRVGDKESVRRAEGREWVQFFGSRVCPTCLAASGGVWLVWWKLGWAAVCPEHRTLLVDLCPRCRVSVRRGPAGRPARLSRSRMPAPLRCGALLSGAVCDQPIPQIGTSSVSSKFADQQQLVLEVVTHRRSALIAGQVVSAGQWFAALKATAMLVRLGVPEVLPLLDAPLDGQGALAAEVGGQRWNRAGPVGRFGMAPRTALVAAGLLAVALEVAAAESESALVARLMPLAAAARMRWKERRPDLLTQVATCAPSNVIRLVSGSVSRRSRLRR</sequence>
<organism evidence="2 3">
    <name type="scientific">Nonomuraea cavernae</name>
    <dbReference type="NCBI Taxonomy" id="2045107"/>
    <lineage>
        <taxon>Bacteria</taxon>
        <taxon>Bacillati</taxon>
        <taxon>Actinomycetota</taxon>
        <taxon>Actinomycetes</taxon>
        <taxon>Streptosporangiales</taxon>
        <taxon>Streptosporangiaceae</taxon>
        <taxon>Nonomuraea</taxon>
    </lineage>
</organism>
<evidence type="ECO:0000259" key="1">
    <source>
        <dbReference type="Pfam" id="PF06527"/>
    </source>
</evidence>
<dbReference type="EMBL" id="BMNH01000001">
    <property type="protein sequence ID" value="GGO61913.1"/>
    <property type="molecule type" value="Genomic_DNA"/>
</dbReference>
<proteinExistence type="predicted"/>
<dbReference type="Proteomes" id="UP000646523">
    <property type="component" value="Unassembled WGS sequence"/>
</dbReference>
<dbReference type="InterPro" id="IPR009492">
    <property type="entry name" value="TniQ"/>
</dbReference>
<gene>
    <name evidence="2" type="ORF">GCM10012289_05280</name>
</gene>
<keyword evidence="3" id="KW-1185">Reference proteome</keyword>
<protein>
    <recommendedName>
        <fullName evidence="1">TniQ domain-containing protein</fullName>
    </recommendedName>
</protein>
<comment type="caution">
    <text evidence="2">The sequence shown here is derived from an EMBL/GenBank/DDBJ whole genome shotgun (WGS) entry which is preliminary data.</text>
</comment>
<evidence type="ECO:0000313" key="3">
    <source>
        <dbReference type="Proteomes" id="UP000646523"/>
    </source>
</evidence>
<dbReference type="AlphaFoldDB" id="A0A918DG12"/>
<accession>A0A918DG12</accession>
<dbReference type="Pfam" id="PF06527">
    <property type="entry name" value="TniQ"/>
    <property type="match status" value="1"/>
</dbReference>